<evidence type="ECO:0000256" key="2">
    <source>
        <dbReference type="ARBA" id="ARBA00022723"/>
    </source>
</evidence>
<dbReference type="NCBIfam" id="TIGR01916">
    <property type="entry name" value="F420_cofE"/>
    <property type="match status" value="1"/>
</dbReference>
<evidence type="ECO:0000313" key="12">
    <source>
        <dbReference type="EMBL" id="CAB4851005.1"/>
    </source>
</evidence>
<dbReference type="InterPro" id="IPR008225">
    <property type="entry name" value="F420-0_g-glutamyl_ligase"/>
</dbReference>
<evidence type="ECO:0000256" key="7">
    <source>
        <dbReference type="ARBA" id="ARBA00023134"/>
    </source>
</evidence>
<keyword evidence="6" id="KW-0560">Oxidoreductase</keyword>
<evidence type="ECO:0000256" key="8">
    <source>
        <dbReference type="ARBA" id="ARBA00023211"/>
    </source>
</evidence>
<gene>
    <name evidence="12" type="ORF">UFOPK3268_01126</name>
</gene>
<dbReference type="AlphaFoldDB" id="A0A6J7C0T5"/>
<keyword evidence="7" id="KW-0342">GTP-binding</keyword>
<dbReference type="GO" id="GO:0005525">
    <property type="term" value="F:GTP binding"/>
    <property type="evidence" value="ECO:0007669"/>
    <property type="project" value="UniProtKB-KW"/>
</dbReference>
<dbReference type="InterPro" id="IPR029479">
    <property type="entry name" value="Nitroreductase"/>
</dbReference>
<keyword evidence="1" id="KW-0436">Ligase</keyword>
<dbReference type="PANTHER" id="PTHR47917:SF1">
    <property type="entry name" value="COENZYME F420:L-GLUTAMATE LIGASE"/>
    <property type="match status" value="1"/>
</dbReference>
<keyword evidence="4" id="KW-0460">Magnesium</keyword>
<dbReference type="SUPFAM" id="SSF55469">
    <property type="entry name" value="FMN-dependent nitroreductase-like"/>
    <property type="match status" value="1"/>
</dbReference>
<dbReference type="NCBIfam" id="NF009810">
    <property type="entry name" value="PRK13294.1"/>
    <property type="match status" value="1"/>
</dbReference>
<dbReference type="Pfam" id="PF00881">
    <property type="entry name" value="Nitroreductase"/>
    <property type="match status" value="1"/>
</dbReference>
<dbReference type="GO" id="GO:0046872">
    <property type="term" value="F:metal ion binding"/>
    <property type="evidence" value="ECO:0007669"/>
    <property type="project" value="UniProtKB-KW"/>
</dbReference>
<protein>
    <submittedName>
        <fullName evidence="12">Unannotated protein</fullName>
    </submittedName>
</protein>
<evidence type="ECO:0000256" key="4">
    <source>
        <dbReference type="ARBA" id="ARBA00022842"/>
    </source>
</evidence>
<evidence type="ECO:0000256" key="1">
    <source>
        <dbReference type="ARBA" id="ARBA00022598"/>
    </source>
</evidence>
<keyword evidence="8" id="KW-0464">Manganese</keyword>
<feature type="domain" description="Coenzyme F420:L-glutamate ligase-like" evidence="11">
    <location>
        <begin position="14"/>
        <end position="218"/>
    </location>
</feature>
<dbReference type="InterPro" id="IPR019943">
    <property type="entry name" value="F420_FbiB_C"/>
</dbReference>
<dbReference type="Pfam" id="PF01996">
    <property type="entry name" value="F420_ligase"/>
    <property type="match status" value="1"/>
</dbReference>
<evidence type="ECO:0000259" key="10">
    <source>
        <dbReference type="Pfam" id="PF00881"/>
    </source>
</evidence>
<dbReference type="SUPFAM" id="SSF144010">
    <property type="entry name" value="CofE-like"/>
    <property type="match status" value="1"/>
</dbReference>
<dbReference type="InterPro" id="IPR000415">
    <property type="entry name" value="Nitroreductase-like"/>
</dbReference>
<sequence length="456" mass="48160">MNAAALTVVGVPGLPEIVAGSDLTHLISTLLPALTWPDGSTGMCDGDVVVVTSKVVSKAEGRVVAAESREDAITAETVRVVATRATPRGLTRIVETTHGLVMAAAGVDASNTEPGTIVLLPIDPDASARRLRKALSHATGRRLAVIVTDTMGRPWRDGLTDAAIGAAGLMVLDDHRGRVDSQGHTLEMTVTAIADEVAAAADLVTGKLSGLPVAVVRGLAAFTTDDDGPGARALVRPSGDDLFRLGTAEAIALGRAEGQRDAVFARRTVRHFTDAAVDPAAISRAVEAAITAPSPHHTTPWRFLMVSSAETRTRLLDAMRAAWERDLRTKDNFDGASVERRVSRGDVLRDAPVVVLPFLDLEGASHDYPDDPRNSYERDMFLVSGGAAVQNLLVALAAEQLGSAWISSTMFCADVVREVLDLPSSWQPLGAVAIGHAARDAVARPTRSTTDFLFER</sequence>
<keyword evidence="5" id="KW-0630">Potassium</keyword>
<dbReference type="EMBL" id="CAFBIZ010000147">
    <property type="protein sequence ID" value="CAB4851005.1"/>
    <property type="molecule type" value="Genomic_DNA"/>
</dbReference>
<dbReference type="Gene3D" id="3.40.109.10">
    <property type="entry name" value="NADH Oxidase"/>
    <property type="match status" value="1"/>
</dbReference>
<evidence type="ECO:0000256" key="6">
    <source>
        <dbReference type="ARBA" id="ARBA00023002"/>
    </source>
</evidence>
<feature type="domain" description="Nitroreductase" evidence="10">
    <location>
        <begin position="265"/>
        <end position="436"/>
    </location>
</feature>
<accession>A0A6J7C0T5</accession>
<dbReference type="NCBIfam" id="TIGR03553">
    <property type="entry name" value="F420_FbiB_CTERM"/>
    <property type="match status" value="1"/>
</dbReference>
<dbReference type="GO" id="GO:0052618">
    <property type="term" value="F:coenzyme F420-0:L-glutamate ligase activity"/>
    <property type="evidence" value="ECO:0007669"/>
    <property type="project" value="TreeGrafter"/>
</dbReference>
<evidence type="ECO:0000259" key="11">
    <source>
        <dbReference type="Pfam" id="PF01996"/>
    </source>
</evidence>
<name>A0A6J7C0T5_9ZZZZ</name>
<evidence type="ECO:0000256" key="3">
    <source>
        <dbReference type="ARBA" id="ARBA00022741"/>
    </source>
</evidence>
<dbReference type="PANTHER" id="PTHR47917">
    <property type="match status" value="1"/>
</dbReference>
<dbReference type="InterPro" id="IPR002847">
    <property type="entry name" value="F420-0_gamma-glut_ligase-dom"/>
</dbReference>
<organism evidence="12">
    <name type="scientific">freshwater metagenome</name>
    <dbReference type="NCBI Taxonomy" id="449393"/>
    <lineage>
        <taxon>unclassified sequences</taxon>
        <taxon>metagenomes</taxon>
        <taxon>ecological metagenomes</taxon>
    </lineage>
</organism>
<dbReference type="Gene3D" id="3.30.1330.100">
    <property type="entry name" value="CofE-like"/>
    <property type="match status" value="1"/>
</dbReference>
<evidence type="ECO:0000256" key="5">
    <source>
        <dbReference type="ARBA" id="ARBA00022958"/>
    </source>
</evidence>
<keyword evidence="2" id="KW-0479">Metal-binding</keyword>
<evidence type="ECO:0000256" key="9">
    <source>
        <dbReference type="ARBA" id="ARBA00023268"/>
    </source>
</evidence>
<dbReference type="Gene3D" id="3.90.1660.10">
    <property type="entry name" value="CofE-like domain"/>
    <property type="match status" value="1"/>
</dbReference>
<keyword evidence="9" id="KW-0511">Multifunctional enzyme</keyword>
<reference evidence="12" key="1">
    <citation type="submission" date="2020-05" db="EMBL/GenBank/DDBJ databases">
        <authorList>
            <person name="Chiriac C."/>
            <person name="Salcher M."/>
            <person name="Ghai R."/>
            <person name="Kavagutti S V."/>
        </authorList>
    </citation>
    <scope>NUCLEOTIDE SEQUENCE</scope>
</reference>
<keyword evidence="3" id="KW-0547">Nucleotide-binding</keyword>
<dbReference type="GO" id="GO:0016491">
    <property type="term" value="F:oxidoreductase activity"/>
    <property type="evidence" value="ECO:0007669"/>
    <property type="project" value="UniProtKB-KW"/>
</dbReference>
<proteinExistence type="predicted"/>